<dbReference type="InterPro" id="IPR015410">
    <property type="entry name" value="DUF1985"/>
</dbReference>
<feature type="domain" description="DUF1985" evidence="2">
    <location>
        <begin position="117"/>
        <end position="190"/>
    </location>
</feature>
<gene>
    <name evidence="3" type="ORF">H5410_050526</name>
</gene>
<evidence type="ECO:0000313" key="3">
    <source>
        <dbReference type="EMBL" id="KAG5579899.1"/>
    </source>
</evidence>
<name>A0A9J5WVQ4_SOLCO</name>
<dbReference type="PANTHER" id="PTHR33022:SF26">
    <property type="entry name" value="UBIQUITIN-LIKE PROTEASE FAMILY PROFILE DOMAIN-CONTAINING PROTEIN"/>
    <property type="match status" value="1"/>
</dbReference>
<dbReference type="Proteomes" id="UP000824120">
    <property type="component" value="Chromosome 10"/>
</dbReference>
<keyword evidence="4" id="KW-1185">Reference proteome</keyword>
<feature type="compositionally biased region" description="Polar residues" evidence="1">
    <location>
        <begin position="26"/>
        <end position="40"/>
    </location>
</feature>
<protein>
    <recommendedName>
        <fullName evidence="2">DUF1985 domain-containing protein</fullName>
    </recommendedName>
</protein>
<sequence length="608" mass="68604">MDEEETPSKRITRGFQEISGSIAKSRINQQEGMSKSSNTPLKMQEVMHVANSKGKTQKVDKHKEDKSVDVLTSKKKRKVKEIASTSNKQDKSVDVLISMKKRKVKEIASTKFVFNIEEPNRILQMYFSEKKSISKAEFVQSFNNKVWGDNVDDALKFGILYFIHSYILSEEPISTTIEQIDFDLVESGIFQIIFRNITPTPLEIAIVPLPSEYVQSDTASPSIPPSNIEADDVIQSPNLDDDFQDPPKSINNKGKEKVVSISDILPIKMVRQSVSAIPQKIPPKVVQDHDIKRPQTRITTSNNDSSQINLLRAEFDLFKLSSPIQSPSSSSGLQRPDEMNNLENNEVPVTDELSLDQKKEEDVLVNDEYVPDQIEDVQKQDSTVGVDQLDDSMQNAKEHIICVALIQMLSHVDASYNRVLTESPILIPGLQLSRLNPERSIVLHLGAGVVDETPIHRIKRPGSSSKLPVIFDQKHPFDSISGTHDTSLYTNFWKWLREGLYAFSHPKYRLHTNFDSFDIVHVNDIPRQPQGSLDCGLYISAYAEFLSDGNDISTGPFDPDLMRSKYAVLLWNYGMLKIQAEMISDSEALDKPIRSNIDVDSSERITII</sequence>
<evidence type="ECO:0000259" key="2">
    <source>
        <dbReference type="Pfam" id="PF09331"/>
    </source>
</evidence>
<dbReference type="AlphaFoldDB" id="A0A9J5WVQ4"/>
<proteinExistence type="predicted"/>
<evidence type="ECO:0000313" key="4">
    <source>
        <dbReference type="Proteomes" id="UP000824120"/>
    </source>
</evidence>
<dbReference type="InterPro" id="IPR038765">
    <property type="entry name" value="Papain-like_cys_pep_sf"/>
</dbReference>
<dbReference type="Pfam" id="PF09331">
    <property type="entry name" value="DUF1985"/>
    <property type="match status" value="1"/>
</dbReference>
<evidence type="ECO:0000256" key="1">
    <source>
        <dbReference type="SAM" id="MobiDB-lite"/>
    </source>
</evidence>
<dbReference type="SUPFAM" id="SSF54001">
    <property type="entry name" value="Cysteine proteinases"/>
    <property type="match status" value="1"/>
</dbReference>
<organism evidence="3 4">
    <name type="scientific">Solanum commersonii</name>
    <name type="common">Commerson's wild potato</name>
    <name type="synonym">Commerson's nightshade</name>
    <dbReference type="NCBI Taxonomy" id="4109"/>
    <lineage>
        <taxon>Eukaryota</taxon>
        <taxon>Viridiplantae</taxon>
        <taxon>Streptophyta</taxon>
        <taxon>Embryophyta</taxon>
        <taxon>Tracheophyta</taxon>
        <taxon>Spermatophyta</taxon>
        <taxon>Magnoliopsida</taxon>
        <taxon>eudicotyledons</taxon>
        <taxon>Gunneridae</taxon>
        <taxon>Pentapetalae</taxon>
        <taxon>asterids</taxon>
        <taxon>lamiids</taxon>
        <taxon>Solanales</taxon>
        <taxon>Solanaceae</taxon>
        <taxon>Solanoideae</taxon>
        <taxon>Solaneae</taxon>
        <taxon>Solanum</taxon>
    </lineage>
</organism>
<dbReference type="Gene3D" id="3.40.395.10">
    <property type="entry name" value="Adenoviral Proteinase, Chain A"/>
    <property type="match status" value="1"/>
</dbReference>
<comment type="caution">
    <text evidence="3">The sequence shown here is derived from an EMBL/GenBank/DDBJ whole genome shotgun (WGS) entry which is preliminary data.</text>
</comment>
<reference evidence="3 4" key="1">
    <citation type="submission" date="2020-09" db="EMBL/GenBank/DDBJ databases">
        <title>De no assembly of potato wild relative species, Solanum commersonii.</title>
        <authorList>
            <person name="Cho K."/>
        </authorList>
    </citation>
    <scope>NUCLEOTIDE SEQUENCE [LARGE SCALE GENOMIC DNA]</scope>
    <source>
        <strain evidence="3">LZ3.2</strain>
        <tissue evidence="3">Leaf</tissue>
    </source>
</reference>
<accession>A0A9J5WVQ4</accession>
<feature type="region of interest" description="Disordered" evidence="1">
    <location>
        <begin position="1"/>
        <end position="40"/>
    </location>
</feature>
<dbReference type="OrthoDB" id="1320942at2759"/>
<dbReference type="PANTHER" id="PTHR33022">
    <property type="entry name" value="DUF1985 DOMAIN-CONTAINING PROTEIN"/>
    <property type="match status" value="1"/>
</dbReference>
<dbReference type="EMBL" id="JACXVP010000010">
    <property type="protein sequence ID" value="KAG5579899.1"/>
    <property type="molecule type" value="Genomic_DNA"/>
</dbReference>